<dbReference type="AlphaFoldDB" id="A0AB39VSW9"/>
<evidence type="ECO:0000256" key="1">
    <source>
        <dbReference type="SAM" id="SignalP"/>
    </source>
</evidence>
<dbReference type="PROSITE" id="PS51257">
    <property type="entry name" value="PROKAR_LIPOPROTEIN"/>
    <property type="match status" value="1"/>
</dbReference>
<reference evidence="2" key="1">
    <citation type="submission" date="2024-07" db="EMBL/GenBank/DDBJ databases">
        <authorList>
            <person name="Biller S.J."/>
        </authorList>
    </citation>
    <scope>NUCLEOTIDE SEQUENCE</scope>
    <source>
        <strain evidence="2">WC2420</strain>
    </source>
</reference>
<feature type="chain" id="PRO_5044322648" description="Lipoprotein" evidence="1">
    <location>
        <begin position="21"/>
        <end position="48"/>
    </location>
</feature>
<dbReference type="RefSeq" id="WP_157135249.1">
    <property type="nucleotide sequence ID" value="NZ_CP165628.1"/>
</dbReference>
<keyword evidence="1" id="KW-0732">Signal</keyword>
<sequence length="48" mass="5048">MKLTILMLSLLLLTGCGSGAAESLFRIIPTSNNVCPHGQDAITSQCNN</sequence>
<gene>
    <name evidence="2" type="ORF">AB3G37_01110</name>
</gene>
<evidence type="ECO:0008006" key="3">
    <source>
        <dbReference type="Google" id="ProtNLM"/>
    </source>
</evidence>
<protein>
    <recommendedName>
        <fullName evidence="3">Lipoprotein</fullName>
    </recommendedName>
</protein>
<accession>A0AB39VSW9</accession>
<name>A0AB39VSW9_9GAMM</name>
<evidence type="ECO:0000313" key="2">
    <source>
        <dbReference type="EMBL" id="XDU72759.1"/>
    </source>
</evidence>
<proteinExistence type="predicted"/>
<organism evidence="2">
    <name type="scientific">Rouxiella sp. WC2420</name>
    <dbReference type="NCBI Taxonomy" id="3234145"/>
    <lineage>
        <taxon>Bacteria</taxon>
        <taxon>Pseudomonadati</taxon>
        <taxon>Pseudomonadota</taxon>
        <taxon>Gammaproteobacteria</taxon>
        <taxon>Enterobacterales</taxon>
        <taxon>Yersiniaceae</taxon>
        <taxon>Rouxiella</taxon>
    </lineage>
</organism>
<feature type="signal peptide" evidence="1">
    <location>
        <begin position="1"/>
        <end position="20"/>
    </location>
</feature>
<dbReference type="EMBL" id="CP165628">
    <property type="protein sequence ID" value="XDU72759.1"/>
    <property type="molecule type" value="Genomic_DNA"/>
</dbReference>